<evidence type="ECO:0000313" key="1">
    <source>
        <dbReference type="EMBL" id="KAI8016130.1"/>
    </source>
</evidence>
<dbReference type="EMBL" id="CM045761">
    <property type="protein sequence ID" value="KAI8016130.1"/>
    <property type="molecule type" value="Genomic_DNA"/>
</dbReference>
<organism evidence="1 2">
    <name type="scientific">Camellia lanceoleosa</name>
    <dbReference type="NCBI Taxonomy" id="1840588"/>
    <lineage>
        <taxon>Eukaryota</taxon>
        <taxon>Viridiplantae</taxon>
        <taxon>Streptophyta</taxon>
        <taxon>Embryophyta</taxon>
        <taxon>Tracheophyta</taxon>
        <taxon>Spermatophyta</taxon>
        <taxon>Magnoliopsida</taxon>
        <taxon>eudicotyledons</taxon>
        <taxon>Gunneridae</taxon>
        <taxon>Pentapetalae</taxon>
        <taxon>asterids</taxon>
        <taxon>Ericales</taxon>
        <taxon>Theaceae</taxon>
        <taxon>Camellia</taxon>
    </lineage>
</organism>
<sequence length="115" mass="12087">MLFLGAKNRESAEDCLFGRRFSEAAVVKSSVESVCGEIIGRGVVDLDLEATAPSSGEHERERQMRTTALLQKRGMVDVVGGGSGNGSATAALGQAFISATIPVVRDINDSNGLKF</sequence>
<proteinExistence type="predicted"/>
<comment type="caution">
    <text evidence="1">The sequence shown here is derived from an EMBL/GenBank/DDBJ whole genome shotgun (WGS) entry which is preliminary data.</text>
</comment>
<name>A0ACC0HT33_9ERIC</name>
<accession>A0ACC0HT33</accession>
<evidence type="ECO:0000313" key="2">
    <source>
        <dbReference type="Proteomes" id="UP001060215"/>
    </source>
</evidence>
<reference evidence="1 2" key="1">
    <citation type="journal article" date="2022" name="Plant J.">
        <title>Chromosome-level genome of Camellia lanceoleosa provides a valuable resource for understanding genome evolution and self-incompatibility.</title>
        <authorList>
            <person name="Gong W."/>
            <person name="Xiao S."/>
            <person name="Wang L."/>
            <person name="Liao Z."/>
            <person name="Chang Y."/>
            <person name="Mo W."/>
            <person name="Hu G."/>
            <person name="Li W."/>
            <person name="Zhao G."/>
            <person name="Zhu H."/>
            <person name="Hu X."/>
            <person name="Ji K."/>
            <person name="Xiang X."/>
            <person name="Song Q."/>
            <person name="Yuan D."/>
            <person name="Jin S."/>
            <person name="Zhang L."/>
        </authorList>
    </citation>
    <scope>NUCLEOTIDE SEQUENCE [LARGE SCALE GENOMIC DNA]</scope>
    <source>
        <strain evidence="1">SQ_2022a</strain>
    </source>
</reference>
<protein>
    <submittedName>
        <fullName evidence="1">Uncharacterized protein</fullName>
    </submittedName>
</protein>
<keyword evidence="2" id="KW-1185">Reference proteome</keyword>
<dbReference type="Proteomes" id="UP001060215">
    <property type="component" value="Chromosome 4"/>
</dbReference>
<gene>
    <name evidence="1" type="ORF">LOK49_LG05G00669</name>
</gene>